<dbReference type="OrthoDB" id="72049at2759"/>
<dbReference type="Gene3D" id="3.30.720.50">
    <property type="match status" value="1"/>
</dbReference>
<dbReference type="KEGG" id="spar:SPRG_05825"/>
<dbReference type="RefSeq" id="XP_012199796.1">
    <property type="nucleotide sequence ID" value="XM_012344406.1"/>
</dbReference>
<dbReference type="GO" id="GO:0005730">
    <property type="term" value="C:nucleolus"/>
    <property type="evidence" value="ECO:0007669"/>
    <property type="project" value="TreeGrafter"/>
</dbReference>
<evidence type="ECO:0000256" key="2">
    <source>
        <dbReference type="ARBA" id="ARBA00022676"/>
    </source>
</evidence>
<protein>
    <recommendedName>
        <fullName evidence="1">NAD(+) ADP-ribosyltransferase</fullName>
        <ecNumber evidence="1">2.4.2.30</ecNumber>
    </recommendedName>
</protein>
<dbReference type="GO" id="GO:0070212">
    <property type="term" value="P:protein poly-ADP-ribosylation"/>
    <property type="evidence" value="ECO:0007669"/>
    <property type="project" value="TreeGrafter"/>
</dbReference>
<keyword evidence="2" id="KW-0328">Glycosyltransferase</keyword>
<dbReference type="GO" id="GO:0003950">
    <property type="term" value="F:NAD+ poly-ADP-ribosyltransferase activity"/>
    <property type="evidence" value="ECO:0007669"/>
    <property type="project" value="UniProtKB-EC"/>
</dbReference>
<dbReference type="AlphaFoldDB" id="A0A067CFM9"/>
<dbReference type="Proteomes" id="UP000030745">
    <property type="component" value="Unassembled WGS sequence"/>
</dbReference>
<dbReference type="InterPro" id="IPR050800">
    <property type="entry name" value="ARTD/PARP"/>
</dbReference>
<dbReference type="GO" id="GO:1990404">
    <property type="term" value="F:NAD+-protein mono-ADP-ribosyltransferase activity"/>
    <property type="evidence" value="ECO:0007669"/>
    <property type="project" value="TreeGrafter"/>
</dbReference>
<dbReference type="Gene3D" id="2.20.140.10">
    <property type="entry name" value="WGR domain"/>
    <property type="match status" value="1"/>
</dbReference>
<dbReference type="SUPFAM" id="SSF142921">
    <property type="entry name" value="WGR domain-like"/>
    <property type="match status" value="1"/>
</dbReference>
<feature type="region of interest" description="Disordered" evidence="6">
    <location>
        <begin position="1"/>
        <end position="20"/>
    </location>
</feature>
<dbReference type="GO" id="GO:0006302">
    <property type="term" value="P:double-strand break repair"/>
    <property type="evidence" value="ECO:0007669"/>
    <property type="project" value="TreeGrafter"/>
</dbReference>
<accession>A0A067CFM9</accession>
<dbReference type="Pfam" id="PF05406">
    <property type="entry name" value="WGR"/>
    <property type="match status" value="1"/>
</dbReference>
<sequence length="397" mass="43884">MAPKRKATSVATTPNKKSARSNCGAISPVAANALAALGIAQSTLLRAASLALVNVSTNMDKYYELQLLAAGTDHYLFVHWGRTGTAGQSQLLGPQSLDAATADFDAKFLSKTGNAYAPSQPFVRVAGRYDLLAVQEASATGVWEYYVSDGVDGKATAWYPYVDDAIERMELLWQTFQANEGYTQRIVQSGYWSYLIDLVQMTQTNIQTNKKRTIRRSAPILPMAPTKMDKKMPTTKSLHSFSVVSIDGMDLDVNLALIDIEAGRDDFIDLTLVEASGSTYLWTITGSCGERTGETFDGPFDRKEGEARWKAAYLEATGHVFGSGPFVRVDGKYDVLTMPDDWVVTEGNLKTYVLVPLGTLLQRDVAADLWAWYHHNPTYSKRLMTFDHVVYCIDFEK</sequence>
<dbReference type="PANTHER" id="PTHR10459">
    <property type="entry name" value="DNA LIGASE"/>
    <property type="match status" value="1"/>
</dbReference>
<reference evidence="9 10" key="1">
    <citation type="journal article" date="2013" name="PLoS Genet.">
        <title>Distinctive expansion of potential virulence genes in the genome of the oomycete fish pathogen Saprolegnia parasitica.</title>
        <authorList>
            <person name="Jiang R.H."/>
            <person name="de Bruijn I."/>
            <person name="Haas B.J."/>
            <person name="Belmonte R."/>
            <person name="Lobach L."/>
            <person name="Christie J."/>
            <person name="van den Ackerveken G."/>
            <person name="Bottin A."/>
            <person name="Bulone V."/>
            <person name="Diaz-Moreno S.M."/>
            <person name="Dumas B."/>
            <person name="Fan L."/>
            <person name="Gaulin E."/>
            <person name="Govers F."/>
            <person name="Grenville-Briggs L.J."/>
            <person name="Horner N.R."/>
            <person name="Levin J.Z."/>
            <person name="Mammella M."/>
            <person name="Meijer H.J."/>
            <person name="Morris P."/>
            <person name="Nusbaum C."/>
            <person name="Oome S."/>
            <person name="Phillips A.J."/>
            <person name="van Rooyen D."/>
            <person name="Rzeszutek E."/>
            <person name="Saraiva M."/>
            <person name="Secombes C.J."/>
            <person name="Seidl M.F."/>
            <person name="Snel B."/>
            <person name="Stassen J.H."/>
            <person name="Sykes S."/>
            <person name="Tripathy S."/>
            <person name="van den Berg H."/>
            <person name="Vega-Arreguin J.C."/>
            <person name="Wawra S."/>
            <person name="Young S.K."/>
            <person name="Zeng Q."/>
            <person name="Dieguez-Uribeondo J."/>
            <person name="Russ C."/>
            <person name="Tyler B.M."/>
            <person name="van West P."/>
        </authorList>
    </citation>
    <scope>NUCLEOTIDE SEQUENCE [LARGE SCALE GENOMIC DNA]</scope>
    <source>
        <strain evidence="9 10">CBS 223.65</strain>
    </source>
</reference>
<dbReference type="OMA" id="QANEGYT"/>
<dbReference type="EC" id="2.4.2.30" evidence="1"/>
<dbReference type="SUPFAM" id="SSF117839">
    <property type="entry name" value="WWE domain"/>
    <property type="match status" value="1"/>
</dbReference>
<dbReference type="PROSITE" id="PS51977">
    <property type="entry name" value="WGR"/>
    <property type="match status" value="1"/>
</dbReference>
<comment type="catalytic activity">
    <reaction evidence="5">
        <text>NAD(+) + (ADP-D-ribosyl)n-acceptor = nicotinamide + (ADP-D-ribosyl)n+1-acceptor + H(+).</text>
        <dbReference type="EC" id="2.4.2.30"/>
    </reaction>
</comment>
<dbReference type="STRING" id="695850.A0A067CFM9"/>
<evidence type="ECO:0000256" key="4">
    <source>
        <dbReference type="ARBA" id="ARBA00023027"/>
    </source>
</evidence>
<dbReference type="EMBL" id="KK583206">
    <property type="protein sequence ID" value="KDO29288.1"/>
    <property type="molecule type" value="Genomic_DNA"/>
</dbReference>
<dbReference type="InterPro" id="IPR004170">
    <property type="entry name" value="WWE_dom"/>
</dbReference>
<evidence type="ECO:0000256" key="5">
    <source>
        <dbReference type="ARBA" id="ARBA00033987"/>
    </source>
</evidence>
<dbReference type="VEuPathDB" id="FungiDB:SPRG_05825"/>
<evidence type="ECO:0000259" key="7">
    <source>
        <dbReference type="PROSITE" id="PS50918"/>
    </source>
</evidence>
<keyword evidence="3" id="KW-0808">Transferase</keyword>
<feature type="domain" description="WGR" evidence="8">
    <location>
        <begin position="41"/>
        <end position="129"/>
    </location>
</feature>
<dbReference type="PANTHER" id="PTHR10459:SF60">
    <property type="entry name" value="POLY [ADP-RIBOSE] POLYMERASE 2"/>
    <property type="match status" value="1"/>
</dbReference>
<proteinExistence type="predicted"/>
<evidence type="ECO:0000259" key="8">
    <source>
        <dbReference type="PROSITE" id="PS51977"/>
    </source>
</evidence>
<name>A0A067CFM9_SAPPC</name>
<dbReference type="InterPro" id="IPR008893">
    <property type="entry name" value="WGR_domain"/>
</dbReference>
<keyword evidence="10" id="KW-1185">Reference proteome</keyword>
<dbReference type="SMART" id="SM00773">
    <property type="entry name" value="WGR"/>
    <property type="match status" value="1"/>
</dbReference>
<dbReference type="InterPro" id="IPR036930">
    <property type="entry name" value="WGR_dom_sf"/>
</dbReference>
<gene>
    <name evidence="9" type="ORF">SPRG_05825</name>
</gene>
<keyword evidence="4" id="KW-0520">NAD</keyword>
<dbReference type="InterPro" id="IPR037197">
    <property type="entry name" value="WWE_dom_sf"/>
</dbReference>
<evidence type="ECO:0000313" key="10">
    <source>
        <dbReference type="Proteomes" id="UP000030745"/>
    </source>
</evidence>
<evidence type="ECO:0000256" key="3">
    <source>
        <dbReference type="ARBA" id="ARBA00022679"/>
    </source>
</evidence>
<dbReference type="GeneID" id="24128203"/>
<dbReference type="CDD" id="cd07997">
    <property type="entry name" value="WGR_PARP"/>
    <property type="match status" value="1"/>
</dbReference>
<evidence type="ECO:0000313" key="9">
    <source>
        <dbReference type="EMBL" id="KDO29288.1"/>
    </source>
</evidence>
<organism evidence="9 10">
    <name type="scientific">Saprolegnia parasitica (strain CBS 223.65)</name>
    <dbReference type="NCBI Taxonomy" id="695850"/>
    <lineage>
        <taxon>Eukaryota</taxon>
        <taxon>Sar</taxon>
        <taxon>Stramenopiles</taxon>
        <taxon>Oomycota</taxon>
        <taxon>Saprolegniomycetes</taxon>
        <taxon>Saprolegniales</taxon>
        <taxon>Saprolegniaceae</taxon>
        <taxon>Saprolegnia</taxon>
    </lineage>
</organism>
<dbReference type="PROSITE" id="PS50918">
    <property type="entry name" value="WWE"/>
    <property type="match status" value="1"/>
</dbReference>
<feature type="domain" description="WWE" evidence="7">
    <location>
        <begin position="129"/>
        <end position="216"/>
    </location>
</feature>
<dbReference type="Pfam" id="PF02825">
    <property type="entry name" value="WWE"/>
    <property type="match status" value="1"/>
</dbReference>
<evidence type="ECO:0000256" key="1">
    <source>
        <dbReference type="ARBA" id="ARBA00012020"/>
    </source>
</evidence>
<evidence type="ECO:0000256" key="6">
    <source>
        <dbReference type="SAM" id="MobiDB-lite"/>
    </source>
</evidence>